<name>J3NKR7_GAET3</name>
<accession>J3NKR7</accession>
<proteinExistence type="predicted"/>
<feature type="region of interest" description="Disordered" evidence="1">
    <location>
        <begin position="30"/>
        <end position="87"/>
    </location>
</feature>
<organism evidence="2">
    <name type="scientific">Gaeumannomyces tritici (strain R3-111a-1)</name>
    <name type="common">Wheat and barley take-all root rot fungus</name>
    <name type="synonym">Gaeumannomyces graminis var. tritici</name>
    <dbReference type="NCBI Taxonomy" id="644352"/>
    <lineage>
        <taxon>Eukaryota</taxon>
        <taxon>Fungi</taxon>
        <taxon>Dikarya</taxon>
        <taxon>Ascomycota</taxon>
        <taxon>Pezizomycotina</taxon>
        <taxon>Sordariomycetes</taxon>
        <taxon>Sordariomycetidae</taxon>
        <taxon>Magnaporthales</taxon>
        <taxon>Magnaporthaceae</taxon>
        <taxon>Gaeumannomyces</taxon>
    </lineage>
</organism>
<dbReference type="Proteomes" id="UP000006039">
    <property type="component" value="Unassembled WGS sequence"/>
</dbReference>
<dbReference type="EMBL" id="GL385395">
    <property type="protein sequence ID" value="EJT81884.1"/>
    <property type="molecule type" value="Genomic_DNA"/>
</dbReference>
<dbReference type="AlphaFoldDB" id="J3NKR7"/>
<dbReference type="RefSeq" id="XP_009217893.1">
    <property type="nucleotide sequence ID" value="XM_009219629.1"/>
</dbReference>
<keyword evidence="4" id="KW-1185">Reference proteome</keyword>
<gene>
    <name evidence="3" type="primary">20342316</name>
    <name evidence="2" type="ORF">GGTG_01858</name>
</gene>
<reference evidence="3" key="4">
    <citation type="journal article" date="2015" name="G3 (Bethesda)">
        <title>Genome sequences of three phytopathogenic species of the Magnaporthaceae family of fungi.</title>
        <authorList>
            <person name="Okagaki L.H."/>
            <person name="Nunes C.C."/>
            <person name="Sailsbery J."/>
            <person name="Clay B."/>
            <person name="Brown D."/>
            <person name="John T."/>
            <person name="Oh Y."/>
            <person name="Young N."/>
            <person name="Fitzgerald M."/>
            <person name="Haas B.J."/>
            <person name="Zeng Q."/>
            <person name="Young S."/>
            <person name="Adiconis X."/>
            <person name="Fan L."/>
            <person name="Levin J.Z."/>
            <person name="Mitchell T.K."/>
            <person name="Okubara P.A."/>
            <person name="Farman M.L."/>
            <person name="Kohn L.M."/>
            <person name="Birren B."/>
            <person name="Ma L.-J."/>
            <person name="Dean R.A."/>
        </authorList>
    </citation>
    <scope>NUCLEOTIDE SEQUENCE</scope>
    <source>
        <strain evidence="3">R3-111a-1</strain>
    </source>
</reference>
<dbReference type="HOGENOM" id="CLU_2483482_0_0_1"/>
<reference evidence="4" key="1">
    <citation type="submission" date="2010-07" db="EMBL/GenBank/DDBJ databases">
        <title>The genome sequence of Gaeumannomyces graminis var. tritici strain R3-111a-1.</title>
        <authorList>
            <consortium name="The Broad Institute Genome Sequencing Platform"/>
            <person name="Ma L.-J."/>
            <person name="Dead R."/>
            <person name="Young S."/>
            <person name="Zeng Q."/>
            <person name="Koehrsen M."/>
            <person name="Alvarado L."/>
            <person name="Berlin A."/>
            <person name="Chapman S.B."/>
            <person name="Chen Z."/>
            <person name="Freedman E."/>
            <person name="Gellesch M."/>
            <person name="Goldberg J."/>
            <person name="Griggs A."/>
            <person name="Gujja S."/>
            <person name="Heilman E.R."/>
            <person name="Heiman D."/>
            <person name="Hepburn T."/>
            <person name="Howarth C."/>
            <person name="Jen D."/>
            <person name="Larson L."/>
            <person name="Mehta T."/>
            <person name="Neiman D."/>
            <person name="Pearson M."/>
            <person name="Roberts A."/>
            <person name="Saif S."/>
            <person name="Shea T."/>
            <person name="Shenoy N."/>
            <person name="Sisk P."/>
            <person name="Stolte C."/>
            <person name="Sykes S."/>
            <person name="Walk T."/>
            <person name="White J."/>
            <person name="Yandava C."/>
            <person name="Haas B."/>
            <person name="Nusbaum C."/>
            <person name="Birren B."/>
        </authorList>
    </citation>
    <scope>NUCLEOTIDE SEQUENCE [LARGE SCALE GENOMIC DNA]</scope>
    <source>
        <strain evidence="4">R3-111a-1</strain>
    </source>
</reference>
<dbReference type="VEuPathDB" id="FungiDB:GGTG_01858"/>
<evidence type="ECO:0000313" key="3">
    <source>
        <dbReference type="EnsemblFungi" id="EJT81884"/>
    </source>
</evidence>
<sequence>MSMKRLASLASRLVRRHRFSFVISKSAWHPTSHMTNFERTGGHNRAPPGPLPSKQGRTNPVGEVQVGAIDENSSPDRGTHGGLAVAS</sequence>
<evidence type="ECO:0000256" key="1">
    <source>
        <dbReference type="SAM" id="MobiDB-lite"/>
    </source>
</evidence>
<reference evidence="2" key="3">
    <citation type="submission" date="2010-09" db="EMBL/GenBank/DDBJ databases">
        <title>Annotation of Gaeumannomyces graminis var. tritici R3-111a-1.</title>
        <authorList>
            <consortium name="The Broad Institute Genome Sequencing Platform"/>
            <person name="Ma L.-J."/>
            <person name="Dead R."/>
            <person name="Young S.K."/>
            <person name="Zeng Q."/>
            <person name="Gargeya S."/>
            <person name="Fitzgerald M."/>
            <person name="Haas B."/>
            <person name="Abouelleil A."/>
            <person name="Alvarado L."/>
            <person name="Arachchi H.M."/>
            <person name="Berlin A."/>
            <person name="Brown A."/>
            <person name="Chapman S.B."/>
            <person name="Chen Z."/>
            <person name="Dunbar C."/>
            <person name="Freedman E."/>
            <person name="Gearin G."/>
            <person name="Gellesch M."/>
            <person name="Goldberg J."/>
            <person name="Griggs A."/>
            <person name="Gujja S."/>
            <person name="Heiman D."/>
            <person name="Howarth C."/>
            <person name="Larson L."/>
            <person name="Lui A."/>
            <person name="MacDonald P.J.P."/>
            <person name="Mehta T."/>
            <person name="Montmayeur A."/>
            <person name="Murphy C."/>
            <person name="Neiman D."/>
            <person name="Pearson M."/>
            <person name="Priest M."/>
            <person name="Roberts A."/>
            <person name="Saif S."/>
            <person name="Shea T."/>
            <person name="Shenoy N."/>
            <person name="Sisk P."/>
            <person name="Stolte C."/>
            <person name="Sykes S."/>
            <person name="Yandava C."/>
            <person name="Wortman J."/>
            <person name="Nusbaum C."/>
            <person name="Birren B."/>
        </authorList>
    </citation>
    <scope>NUCLEOTIDE SEQUENCE</scope>
    <source>
        <strain evidence="2">R3-111a-1</strain>
    </source>
</reference>
<reference evidence="3" key="5">
    <citation type="submission" date="2018-04" db="UniProtKB">
        <authorList>
            <consortium name="EnsemblFungi"/>
        </authorList>
    </citation>
    <scope>IDENTIFICATION</scope>
    <source>
        <strain evidence="3">R3-111a-1</strain>
    </source>
</reference>
<dbReference type="EnsemblFungi" id="EJT81884">
    <property type="protein sequence ID" value="EJT81884"/>
    <property type="gene ID" value="GGTG_01858"/>
</dbReference>
<evidence type="ECO:0000313" key="4">
    <source>
        <dbReference type="Proteomes" id="UP000006039"/>
    </source>
</evidence>
<evidence type="ECO:0000313" key="2">
    <source>
        <dbReference type="EMBL" id="EJT81884.1"/>
    </source>
</evidence>
<protein>
    <submittedName>
        <fullName evidence="2 3">Uncharacterized protein</fullName>
    </submittedName>
</protein>
<dbReference type="GeneID" id="20342316"/>
<reference evidence="2" key="2">
    <citation type="submission" date="2010-07" db="EMBL/GenBank/DDBJ databases">
        <authorList>
            <consortium name="The Broad Institute Genome Sequencing Platform"/>
            <consortium name="Broad Institute Genome Sequencing Center for Infectious Disease"/>
            <person name="Ma L.-J."/>
            <person name="Dead R."/>
            <person name="Young S."/>
            <person name="Zeng Q."/>
            <person name="Koehrsen M."/>
            <person name="Alvarado L."/>
            <person name="Berlin A."/>
            <person name="Chapman S.B."/>
            <person name="Chen Z."/>
            <person name="Freedman E."/>
            <person name="Gellesch M."/>
            <person name="Goldberg J."/>
            <person name="Griggs A."/>
            <person name="Gujja S."/>
            <person name="Heilman E.R."/>
            <person name="Heiman D."/>
            <person name="Hepburn T."/>
            <person name="Howarth C."/>
            <person name="Jen D."/>
            <person name="Larson L."/>
            <person name="Mehta T."/>
            <person name="Neiman D."/>
            <person name="Pearson M."/>
            <person name="Roberts A."/>
            <person name="Saif S."/>
            <person name="Shea T."/>
            <person name="Shenoy N."/>
            <person name="Sisk P."/>
            <person name="Stolte C."/>
            <person name="Sykes S."/>
            <person name="Walk T."/>
            <person name="White J."/>
            <person name="Yandava C."/>
            <person name="Haas B."/>
            <person name="Nusbaum C."/>
            <person name="Birren B."/>
        </authorList>
    </citation>
    <scope>NUCLEOTIDE SEQUENCE</scope>
    <source>
        <strain evidence="2">R3-111a-1</strain>
    </source>
</reference>